<evidence type="ECO:0000313" key="1">
    <source>
        <dbReference type="EMBL" id="CUC10204.1"/>
    </source>
</evidence>
<dbReference type="AlphaFoldDB" id="A0A0K6S9H7"/>
<organism evidence="1">
    <name type="scientific">Chromera velia CCMP2878</name>
    <dbReference type="NCBI Taxonomy" id="1169474"/>
    <lineage>
        <taxon>Eukaryota</taxon>
        <taxon>Sar</taxon>
        <taxon>Alveolata</taxon>
        <taxon>Colpodellida</taxon>
        <taxon>Chromeraceae</taxon>
        <taxon>Chromera</taxon>
    </lineage>
</organism>
<gene>
    <name evidence="1" type="ORF">Cvel_28675.t2</name>
</gene>
<dbReference type="VEuPathDB" id="CryptoDB:Cvel_28675"/>
<sequence length="252" mass="27965">MGGHTTSDTSVQFFSQLVAKVYLSSVPPDEQQRPALLSVQSQSSFPLLTWARLSLRDVCSKVVPLCVRYLSLILSAVFSMVTGNQRRSSSPRWGLRTMPSHFLRSACSFSKEVYVSLSIWMRMRSSSRPSVKAANPSASSVGWLALLQSSSNLLPYSERVSSVFCVMWRRLLLRRSFSLAPMPYFFMNSFWRASSVRIMESRLGDCLSYHVLARPVRAVGRFSSASLTSGMALFDQLLVVGILAVVLVGGAE</sequence>
<protein>
    <submittedName>
        <fullName evidence="1">Uncharacterized protein</fullName>
    </submittedName>
</protein>
<accession>A0A0K6S9H7</accession>
<name>A0A0K6S9H7_9ALVE</name>
<dbReference type="EMBL" id="CDMZ01003042">
    <property type="protein sequence ID" value="CUC10204.1"/>
    <property type="molecule type" value="Genomic_DNA"/>
</dbReference>
<reference evidence="1" key="1">
    <citation type="submission" date="2014-11" db="EMBL/GenBank/DDBJ databases">
        <title>Molecular phylogeny of cliff fern family Woodsiaceae with morphological implications.</title>
        <authorList>
            <person name="Shao Y.-Z."/>
            <person name="Wei R."/>
            <person name="Zhang X.-C."/>
        </authorList>
    </citation>
    <scope>NUCLEOTIDE SEQUENCE</scope>
</reference>
<proteinExistence type="predicted"/>